<dbReference type="Proteomes" id="UP001152484">
    <property type="component" value="Unassembled WGS sequence"/>
</dbReference>
<dbReference type="OrthoDB" id="446462at2759"/>
<dbReference type="InterPro" id="IPR036397">
    <property type="entry name" value="RNaseH_sf"/>
</dbReference>
<proteinExistence type="predicted"/>
<evidence type="ECO:0000313" key="1">
    <source>
        <dbReference type="EMBL" id="CAH9087546.1"/>
    </source>
</evidence>
<organism evidence="1 2">
    <name type="scientific">Cuscuta europaea</name>
    <name type="common">European dodder</name>
    <dbReference type="NCBI Taxonomy" id="41803"/>
    <lineage>
        <taxon>Eukaryota</taxon>
        <taxon>Viridiplantae</taxon>
        <taxon>Streptophyta</taxon>
        <taxon>Embryophyta</taxon>
        <taxon>Tracheophyta</taxon>
        <taxon>Spermatophyta</taxon>
        <taxon>Magnoliopsida</taxon>
        <taxon>eudicotyledons</taxon>
        <taxon>Gunneridae</taxon>
        <taxon>Pentapetalae</taxon>
        <taxon>asterids</taxon>
        <taxon>lamiids</taxon>
        <taxon>Solanales</taxon>
        <taxon>Convolvulaceae</taxon>
        <taxon>Cuscuteae</taxon>
        <taxon>Cuscuta</taxon>
        <taxon>Cuscuta subgen. Cuscuta</taxon>
    </lineage>
</organism>
<reference evidence="1" key="1">
    <citation type="submission" date="2022-07" db="EMBL/GenBank/DDBJ databases">
        <authorList>
            <person name="Macas J."/>
            <person name="Novak P."/>
            <person name="Neumann P."/>
        </authorList>
    </citation>
    <scope>NUCLEOTIDE SEQUENCE</scope>
</reference>
<protein>
    <submittedName>
        <fullName evidence="1">Uncharacterized protein</fullName>
    </submittedName>
</protein>
<gene>
    <name evidence="1" type="ORF">CEURO_LOCUS10090</name>
</gene>
<dbReference type="AlphaFoldDB" id="A0A9P0Z5B9"/>
<name>A0A9P0Z5B9_CUSEU</name>
<keyword evidence="2" id="KW-1185">Reference proteome</keyword>
<dbReference type="EMBL" id="CAMAPE010000019">
    <property type="protein sequence ID" value="CAH9087546.1"/>
    <property type="molecule type" value="Genomic_DNA"/>
</dbReference>
<sequence length="229" mass="25102">MIAETHLSQMNTYDLQIGGVEVKTRVLDDAKLVQAALAELGVGGDGGAHPIVGLDVKVSSNLFGWRRKCDLLILCAGSNCLILQLNPMRGRNNALRRVADFLSFNDASFVCPNGFRKRTRGLPLFEYAGETIMMLGSFGCKSRNAGFECSEIGAVEVGDYAARALKNPKLLKCKSSDKLGEEAGVDLTTDSSAKRRPKWDSKVFSEEEVLHVMHDAVACYRIVHKLLHE</sequence>
<evidence type="ECO:0000313" key="2">
    <source>
        <dbReference type="Proteomes" id="UP001152484"/>
    </source>
</evidence>
<accession>A0A9P0Z5B9</accession>
<dbReference type="Gene3D" id="3.30.420.10">
    <property type="entry name" value="Ribonuclease H-like superfamily/Ribonuclease H"/>
    <property type="match status" value="1"/>
</dbReference>
<dbReference type="GO" id="GO:0003676">
    <property type="term" value="F:nucleic acid binding"/>
    <property type="evidence" value="ECO:0007669"/>
    <property type="project" value="InterPro"/>
</dbReference>
<comment type="caution">
    <text evidence="1">The sequence shown here is derived from an EMBL/GenBank/DDBJ whole genome shotgun (WGS) entry which is preliminary data.</text>
</comment>